<dbReference type="EC" id="2.5.1.25" evidence="2"/>
<evidence type="ECO:0000313" key="13">
    <source>
        <dbReference type="EMBL" id="KAJ1985085.1"/>
    </source>
</evidence>
<dbReference type="PANTHER" id="PTHR15627:SF8">
    <property type="entry name" value="TRNA-URIDINE AMINOCARBOXYPROPYLTRANSFERASE 1"/>
    <property type="match status" value="1"/>
</dbReference>
<evidence type="ECO:0000256" key="11">
    <source>
        <dbReference type="ARBA" id="ARBA00048718"/>
    </source>
</evidence>
<evidence type="ECO:0000256" key="7">
    <source>
        <dbReference type="ARBA" id="ARBA00037050"/>
    </source>
</evidence>
<organism evidence="13 14">
    <name type="scientific">Dimargaris verticillata</name>
    <dbReference type="NCBI Taxonomy" id="2761393"/>
    <lineage>
        <taxon>Eukaryota</taxon>
        <taxon>Fungi</taxon>
        <taxon>Fungi incertae sedis</taxon>
        <taxon>Zoopagomycota</taxon>
        <taxon>Kickxellomycotina</taxon>
        <taxon>Dimargaritomycetes</taxon>
        <taxon>Dimargaritales</taxon>
        <taxon>Dimargaritaceae</taxon>
        <taxon>Dimargaris</taxon>
    </lineage>
</organism>
<dbReference type="PANTHER" id="PTHR15627">
    <property type="entry name" value="NATURAL KILLER CELL-SPECIFIC ANTIGEN KLIP1"/>
    <property type="match status" value="1"/>
</dbReference>
<proteinExistence type="inferred from homology"/>
<keyword evidence="4" id="KW-0949">S-adenosyl-L-methionine</keyword>
<name>A0A9W8B7G1_9FUNG</name>
<keyword evidence="5" id="KW-0819">tRNA processing</keyword>
<evidence type="ECO:0000256" key="3">
    <source>
        <dbReference type="ARBA" id="ARBA00022679"/>
    </source>
</evidence>
<dbReference type="InterPro" id="IPR051521">
    <property type="entry name" value="tRNA_Mod/Golgi_Maint"/>
</dbReference>
<evidence type="ECO:0000256" key="5">
    <source>
        <dbReference type="ARBA" id="ARBA00022694"/>
    </source>
</evidence>
<evidence type="ECO:0000313" key="14">
    <source>
        <dbReference type="Proteomes" id="UP001151582"/>
    </source>
</evidence>
<dbReference type="GO" id="GO:0016432">
    <property type="term" value="F:tRNA-uridine aminocarboxypropyltransferase activity"/>
    <property type="evidence" value="ECO:0007669"/>
    <property type="project" value="UniProtKB-EC"/>
</dbReference>
<comment type="subcellular location">
    <subcellularLocation>
        <location evidence="1">Nucleus</location>
    </subcellularLocation>
</comment>
<keyword evidence="6" id="KW-0539">Nucleus</keyword>
<dbReference type="EMBL" id="JANBQB010000005">
    <property type="protein sequence ID" value="KAJ1985085.1"/>
    <property type="molecule type" value="Genomic_DNA"/>
</dbReference>
<gene>
    <name evidence="13" type="ORF">H4R34_000262</name>
</gene>
<dbReference type="AlphaFoldDB" id="A0A9W8B7G1"/>
<comment type="similarity">
    <text evidence="8">Belongs to the TDD superfamily. DTWD1 family.</text>
</comment>
<reference evidence="13" key="1">
    <citation type="submission" date="2022-07" db="EMBL/GenBank/DDBJ databases">
        <title>Phylogenomic reconstructions and comparative analyses of Kickxellomycotina fungi.</title>
        <authorList>
            <person name="Reynolds N.K."/>
            <person name="Stajich J.E."/>
            <person name="Barry K."/>
            <person name="Grigoriev I.V."/>
            <person name="Crous P."/>
            <person name="Smith M.E."/>
        </authorList>
    </citation>
    <scope>NUCLEOTIDE SEQUENCE</scope>
    <source>
        <strain evidence="13">RSA 567</strain>
    </source>
</reference>
<keyword evidence="3" id="KW-0808">Transferase</keyword>
<comment type="function">
    <text evidence="7">Catalyzes the formation of 3-(3-amino-3-carboxypropyl)uridine (acp3U) at position 20 in the D-loop of several cytoplasmic tRNAs (acp3U(20)).</text>
</comment>
<evidence type="ECO:0000256" key="10">
    <source>
        <dbReference type="ARBA" id="ARBA00042508"/>
    </source>
</evidence>
<protein>
    <recommendedName>
        <fullName evidence="9">tRNA-uridine aminocarboxypropyltransferase 1</fullName>
        <ecNumber evidence="2">2.5.1.25</ecNumber>
    </recommendedName>
    <alternativeName>
        <fullName evidence="10">DTW domain-containing protein 1</fullName>
    </alternativeName>
</protein>
<evidence type="ECO:0000256" key="2">
    <source>
        <dbReference type="ARBA" id="ARBA00012386"/>
    </source>
</evidence>
<dbReference type="Proteomes" id="UP001151582">
    <property type="component" value="Unassembled WGS sequence"/>
</dbReference>
<evidence type="ECO:0000256" key="6">
    <source>
        <dbReference type="ARBA" id="ARBA00023242"/>
    </source>
</evidence>
<dbReference type="SMART" id="SM01144">
    <property type="entry name" value="DTW"/>
    <property type="match status" value="1"/>
</dbReference>
<dbReference type="InterPro" id="IPR005636">
    <property type="entry name" value="DTW"/>
</dbReference>
<dbReference type="GO" id="GO:0008033">
    <property type="term" value="P:tRNA processing"/>
    <property type="evidence" value="ECO:0007669"/>
    <property type="project" value="UniProtKB-KW"/>
</dbReference>
<evidence type="ECO:0000256" key="9">
    <source>
        <dbReference type="ARBA" id="ARBA00039242"/>
    </source>
</evidence>
<feature type="domain" description="DTW" evidence="12">
    <location>
        <begin position="35"/>
        <end position="232"/>
    </location>
</feature>
<evidence type="ECO:0000256" key="1">
    <source>
        <dbReference type="ARBA" id="ARBA00004123"/>
    </source>
</evidence>
<evidence type="ECO:0000256" key="8">
    <source>
        <dbReference type="ARBA" id="ARBA00038290"/>
    </source>
</evidence>
<keyword evidence="14" id="KW-1185">Reference proteome</keyword>
<dbReference type="OrthoDB" id="660555at2759"/>
<dbReference type="GO" id="GO:0005634">
    <property type="term" value="C:nucleus"/>
    <property type="evidence" value="ECO:0007669"/>
    <property type="project" value="UniProtKB-SubCell"/>
</dbReference>
<evidence type="ECO:0000259" key="12">
    <source>
        <dbReference type="SMART" id="SM01144"/>
    </source>
</evidence>
<comment type="caution">
    <text evidence="13">The sequence shown here is derived from an EMBL/GenBank/DDBJ whole genome shotgun (WGS) entry which is preliminary data.</text>
</comment>
<evidence type="ECO:0000256" key="4">
    <source>
        <dbReference type="ARBA" id="ARBA00022691"/>
    </source>
</evidence>
<comment type="catalytic activity">
    <reaction evidence="11">
        <text>a uridine in tRNA + S-adenosyl-L-methionine = a 3-[(3S)-3-amino-3-carboxypropyl]uridine in tRNA + S-methyl-5'-thioadenosine + H(+)</text>
        <dbReference type="Rhea" id="RHEA:62432"/>
        <dbReference type="Rhea" id="RHEA-COMP:13339"/>
        <dbReference type="Rhea" id="RHEA-COMP:16092"/>
        <dbReference type="ChEBI" id="CHEBI:15378"/>
        <dbReference type="ChEBI" id="CHEBI:17509"/>
        <dbReference type="ChEBI" id="CHEBI:59789"/>
        <dbReference type="ChEBI" id="CHEBI:65315"/>
        <dbReference type="ChEBI" id="CHEBI:82930"/>
        <dbReference type="EC" id="2.5.1.25"/>
    </reaction>
</comment>
<dbReference type="Pfam" id="PF03942">
    <property type="entry name" value="DTW"/>
    <property type="match status" value="1"/>
</dbReference>
<sequence length="262" mass="30443">MPADSYSLEDLQTKPSPILDACITRQPCPQCHKPVKYFCYRCYTVVNVEPSVIPEVTLPVSLTILKHPKEKDGKSTAVHAKIIAPRYTQILDFPSKDSTLPDPGRSVLLFPGPDSCRLANMDPTTFDTVVVIDGTWSQARAMVKYSPVLNQMRKVTLLPRQTRFWRYQQCDESYMATIEAIYFFYREYYEAYAGSKRNDCSKCSMVSVYDGRYDDLLFYYKYFYDHIQKLYRTNPHLRFTPRQKEGYIDYKANPSAQTTKDI</sequence>
<accession>A0A9W8B7G1</accession>